<name>A0A2C4GQC4_9BACI</name>
<protein>
    <submittedName>
        <fullName evidence="1">DUF3888 domain-containing protein</fullName>
    </submittedName>
</protein>
<evidence type="ECO:0000313" key="2">
    <source>
        <dbReference type="Proteomes" id="UP000225320"/>
    </source>
</evidence>
<sequence length="122" mass="13681">MLKSKVVILLLGIIIAVLFLKPLDTKAVNIVNQDFYDSYNTLLAPYASKAIRNKLGPNHQYSLTDAKILKVERFPKENFSFIVTVQYKTYTGAHNPPNGIETVTFNIDPSGVKVINFVHKDA</sequence>
<dbReference type="AlphaFoldDB" id="A0A2C4GQC4"/>
<dbReference type="RefSeq" id="WP_000920259.1">
    <property type="nucleotide sequence ID" value="NZ_CP126529.1"/>
</dbReference>
<gene>
    <name evidence="1" type="ORF">CON73_14075</name>
</gene>
<dbReference type="EMBL" id="NVOI01000041">
    <property type="protein sequence ID" value="PGG92268.1"/>
    <property type="molecule type" value="Genomic_DNA"/>
</dbReference>
<evidence type="ECO:0000313" key="1">
    <source>
        <dbReference type="EMBL" id="PGG92268.1"/>
    </source>
</evidence>
<organism evidence="1 2">
    <name type="scientific">Bacillus toyonensis</name>
    <dbReference type="NCBI Taxonomy" id="155322"/>
    <lineage>
        <taxon>Bacteria</taxon>
        <taxon>Bacillati</taxon>
        <taxon>Bacillota</taxon>
        <taxon>Bacilli</taxon>
        <taxon>Bacillales</taxon>
        <taxon>Bacillaceae</taxon>
        <taxon>Bacillus</taxon>
        <taxon>Bacillus cereus group</taxon>
    </lineage>
</organism>
<comment type="caution">
    <text evidence="1">The sequence shown here is derived from an EMBL/GenBank/DDBJ whole genome shotgun (WGS) entry which is preliminary data.</text>
</comment>
<dbReference type="Proteomes" id="UP000225320">
    <property type="component" value="Unassembled WGS sequence"/>
</dbReference>
<reference evidence="1 2" key="1">
    <citation type="submission" date="2017-09" db="EMBL/GenBank/DDBJ databases">
        <title>Large-scale bioinformatics analysis of Bacillus genomes uncovers conserved roles of natural products in bacterial physiology.</title>
        <authorList>
            <consortium name="Agbiome Team Llc"/>
            <person name="Bleich R.M."/>
            <person name="Grubbs K.J."/>
            <person name="Santa Maria K.C."/>
            <person name="Allen S.E."/>
            <person name="Farag S."/>
            <person name="Shank E.A."/>
            <person name="Bowers A."/>
        </authorList>
    </citation>
    <scope>NUCLEOTIDE SEQUENCE [LARGE SCALE GENOMIC DNA]</scope>
    <source>
        <strain evidence="1 2">AFS094862</strain>
    </source>
</reference>
<proteinExistence type="predicted"/>
<dbReference type="Pfam" id="PF13027">
    <property type="entry name" value="DUF3888"/>
    <property type="match status" value="1"/>
</dbReference>
<dbReference type="InterPro" id="IPR024984">
    <property type="entry name" value="DUF3888"/>
</dbReference>
<accession>A0A2C4GQC4</accession>